<protein>
    <recommendedName>
        <fullName evidence="4">Glycosyltransferase RgtA/B/C/D-like domain-containing protein</fullName>
    </recommendedName>
</protein>
<feature type="transmembrane region" description="Helical" evidence="1">
    <location>
        <begin position="138"/>
        <end position="157"/>
    </location>
</feature>
<reference evidence="2 3" key="1">
    <citation type="submission" date="2019-04" db="EMBL/GenBank/DDBJ databases">
        <title>Phreatobacter aquaticus sp. nov.</title>
        <authorList>
            <person name="Choi A."/>
            <person name="Baek K."/>
        </authorList>
    </citation>
    <scope>NUCLEOTIDE SEQUENCE [LARGE SCALE GENOMIC DNA]</scope>
    <source>
        <strain evidence="2 3">NMCR1094</strain>
    </source>
</reference>
<feature type="transmembrane region" description="Helical" evidence="1">
    <location>
        <begin position="266"/>
        <end position="286"/>
    </location>
</feature>
<feature type="transmembrane region" description="Helical" evidence="1">
    <location>
        <begin position="193"/>
        <end position="226"/>
    </location>
</feature>
<keyword evidence="1" id="KW-1133">Transmembrane helix</keyword>
<dbReference type="KEGG" id="paqt:E8L99_00665"/>
<feature type="transmembrane region" description="Helical" evidence="1">
    <location>
        <begin position="353"/>
        <end position="373"/>
    </location>
</feature>
<accession>A0A4D7QB44</accession>
<dbReference type="RefSeq" id="WP_137097744.1">
    <property type="nucleotide sequence ID" value="NZ_CP039865.1"/>
</dbReference>
<organism evidence="2 3">
    <name type="scientific">Phreatobacter aquaticus</name>
    <dbReference type="NCBI Taxonomy" id="2570229"/>
    <lineage>
        <taxon>Bacteria</taxon>
        <taxon>Pseudomonadati</taxon>
        <taxon>Pseudomonadota</taxon>
        <taxon>Alphaproteobacteria</taxon>
        <taxon>Hyphomicrobiales</taxon>
        <taxon>Phreatobacteraceae</taxon>
        <taxon>Phreatobacter</taxon>
    </lineage>
</organism>
<evidence type="ECO:0008006" key="4">
    <source>
        <dbReference type="Google" id="ProtNLM"/>
    </source>
</evidence>
<feature type="transmembrane region" description="Helical" evidence="1">
    <location>
        <begin position="293"/>
        <end position="313"/>
    </location>
</feature>
<feature type="transmembrane region" description="Helical" evidence="1">
    <location>
        <begin position="380"/>
        <end position="396"/>
    </location>
</feature>
<keyword evidence="3" id="KW-1185">Reference proteome</keyword>
<feature type="transmembrane region" description="Helical" evidence="1">
    <location>
        <begin position="169"/>
        <end position="187"/>
    </location>
</feature>
<name>A0A4D7QB44_9HYPH</name>
<keyword evidence="1" id="KW-0472">Membrane</keyword>
<feature type="transmembrane region" description="Helical" evidence="1">
    <location>
        <begin position="112"/>
        <end position="132"/>
    </location>
</feature>
<keyword evidence="1" id="KW-0812">Transmembrane</keyword>
<feature type="transmembrane region" description="Helical" evidence="1">
    <location>
        <begin position="233"/>
        <end position="254"/>
    </location>
</feature>
<gene>
    <name evidence="2" type="ORF">E8L99_00665</name>
</gene>
<evidence type="ECO:0000313" key="2">
    <source>
        <dbReference type="EMBL" id="QCK84408.1"/>
    </source>
</evidence>
<feature type="transmembrane region" description="Helical" evidence="1">
    <location>
        <begin position="434"/>
        <end position="457"/>
    </location>
</feature>
<dbReference type="OrthoDB" id="1082056at2"/>
<feature type="transmembrane region" description="Helical" evidence="1">
    <location>
        <begin position="402"/>
        <end position="422"/>
    </location>
</feature>
<proteinExistence type="predicted"/>
<evidence type="ECO:0000313" key="3">
    <source>
        <dbReference type="Proteomes" id="UP000298588"/>
    </source>
</evidence>
<sequence>MTISNDCAAERKPLVAHLGWQVIAALGVVMVMGRELALRGSELARHLGESDDATRLVQVREWLAGRSWFDLHTERFGLADGMTSHWSRLLDAPIGGLIRLFSLFAEPDRAEILARAAWPLLLLIPLFAIIVGTTERQGGRIAALLAMFYTATCIPALEKFAIGRIDHHNAMIVCAMGSILLAMRAYAVPRLAWWAGALAGLGLAIGYEGIVLAGVLFATVVLIGLADGRHAALAARVTGGAALTLALALVVTVPPGRLIAIHCDSLALNLVLAMGIGAAGVGVMAWCFSSASWLVRALVLAPFAMAAVAAYLLSEPACLAGPFGSVSAVTKDYWLDNVMETNSILQFGRNAPAAAGAAALFLGLALAVQVSIWRKAPVDPGNILMTATVAAAIGLACWQVKLMPYATLLASVPLALFAAQIGPQRLVSEVMARALFVLVGNLLVLQVLLVGFTPVSAASGPSREDCSTGAVLKPLAALAPGRVLAPMDIGAFIVAHTPHNVLSAPYHRLDAAIVEQAALWTATDMAEAERRMRADGIRYVVNCAGLNEPLALAQTNPPGLRVLLDAGRVPDFLVPVALPLASPLTVYRLR</sequence>
<dbReference type="EMBL" id="CP039865">
    <property type="protein sequence ID" value="QCK84408.1"/>
    <property type="molecule type" value="Genomic_DNA"/>
</dbReference>
<dbReference type="AlphaFoldDB" id="A0A4D7QB44"/>
<evidence type="ECO:0000256" key="1">
    <source>
        <dbReference type="SAM" id="Phobius"/>
    </source>
</evidence>
<feature type="transmembrane region" description="Helical" evidence="1">
    <location>
        <begin position="18"/>
        <end position="37"/>
    </location>
</feature>
<dbReference type="Proteomes" id="UP000298588">
    <property type="component" value="Chromosome"/>
</dbReference>